<protein>
    <submittedName>
        <fullName evidence="1">Uncharacterized protein</fullName>
    </submittedName>
</protein>
<dbReference type="Proteomes" id="UP001301728">
    <property type="component" value="Unassembled WGS sequence"/>
</dbReference>
<sequence>MGIINRLVEEALKTGYLTLEAEEQLRKLVQTTKYSQDDFDAFVSLQLAAQEGLIRQESREAWNQNQSS</sequence>
<evidence type="ECO:0000313" key="2">
    <source>
        <dbReference type="Proteomes" id="UP001301728"/>
    </source>
</evidence>
<keyword evidence="2" id="KW-1185">Reference proteome</keyword>
<accession>A0ABU5U3W7</accession>
<organism evidence="1 2">
    <name type="scientific">Limnoraphis robusta CCNP1315</name>
    <dbReference type="NCBI Taxonomy" id="3110306"/>
    <lineage>
        <taxon>Bacteria</taxon>
        <taxon>Bacillati</taxon>
        <taxon>Cyanobacteriota</taxon>
        <taxon>Cyanophyceae</taxon>
        <taxon>Oscillatoriophycideae</taxon>
        <taxon>Oscillatoriales</taxon>
        <taxon>Sirenicapillariaceae</taxon>
        <taxon>Limnoraphis</taxon>
    </lineage>
</organism>
<proteinExistence type="predicted"/>
<reference evidence="1 2" key="1">
    <citation type="submission" date="2023-12" db="EMBL/GenBank/DDBJ databases">
        <title>Baltic Sea Cyanobacteria.</title>
        <authorList>
            <person name="Delbaje E."/>
            <person name="Fewer D.P."/>
            <person name="Shishido T.K."/>
        </authorList>
    </citation>
    <scope>NUCLEOTIDE SEQUENCE [LARGE SCALE GENOMIC DNA]</scope>
    <source>
        <strain evidence="1 2">CCNP 1315</strain>
    </source>
</reference>
<comment type="caution">
    <text evidence="1">The sequence shown here is derived from an EMBL/GenBank/DDBJ whole genome shotgun (WGS) entry which is preliminary data.</text>
</comment>
<gene>
    <name evidence="1" type="ORF">VB854_23390</name>
</gene>
<name>A0ABU5U3W7_9CYAN</name>
<dbReference type="RefSeq" id="WP_046280700.1">
    <property type="nucleotide sequence ID" value="NZ_JAYGHT010000140.1"/>
</dbReference>
<dbReference type="EMBL" id="JAYGHT010000140">
    <property type="protein sequence ID" value="MEA5521888.1"/>
    <property type="molecule type" value="Genomic_DNA"/>
</dbReference>
<evidence type="ECO:0000313" key="1">
    <source>
        <dbReference type="EMBL" id="MEA5521888.1"/>
    </source>
</evidence>